<feature type="domain" description="Secretion system C-terminal sorting" evidence="1">
    <location>
        <begin position="2271"/>
        <end position="2338"/>
    </location>
</feature>
<name>F4KPH4_HALH1</name>
<dbReference type="STRING" id="760192.Halhy_2043"/>
<dbReference type="HOGENOM" id="CLU_229689_0_0_10"/>
<evidence type="ECO:0000313" key="2">
    <source>
        <dbReference type="EMBL" id="AEE49928.1"/>
    </source>
</evidence>
<evidence type="ECO:0000313" key="3">
    <source>
        <dbReference type="Proteomes" id="UP000008461"/>
    </source>
</evidence>
<dbReference type="KEGG" id="hhy:Halhy_2043"/>
<dbReference type="Proteomes" id="UP000008461">
    <property type="component" value="Chromosome"/>
</dbReference>
<accession>F4KPH4</accession>
<reference evidence="2 3" key="1">
    <citation type="journal article" date="2011" name="Stand. Genomic Sci.">
        <title>Complete genome sequence of Haliscomenobacter hydrossis type strain (O).</title>
        <authorList>
            <consortium name="US DOE Joint Genome Institute (JGI-PGF)"/>
            <person name="Daligault H."/>
            <person name="Lapidus A."/>
            <person name="Zeytun A."/>
            <person name="Nolan M."/>
            <person name="Lucas S."/>
            <person name="Del Rio T.G."/>
            <person name="Tice H."/>
            <person name="Cheng J.F."/>
            <person name="Tapia R."/>
            <person name="Han C."/>
            <person name="Goodwin L."/>
            <person name="Pitluck S."/>
            <person name="Liolios K."/>
            <person name="Pagani I."/>
            <person name="Ivanova N."/>
            <person name="Huntemann M."/>
            <person name="Mavromatis K."/>
            <person name="Mikhailova N."/>
            <person name="Pati A."/>
            <person name="Chen A."/>
            <person name="Palaniappan K."/>
            <person name="Land M."/>
            <person name="Hauser L."/>
            <person name="Brambilla E.M."/>
            <person name="Rohde M."/>
            <person name="Verbarg S."/>
            <person name="Goker M."/>
            <person name="Bristow J."/>
            <person name="Eisen J.A."/>
            <person name="Markowitz V."/>
            <person name="Hugenholtz P."/>
            <person name="Kyrpides N.C."/>
            <person name="Klenk H.P."/>
            <person name="Woyke T."/>
        </authorList>
    </citation>
    <scope>NUCLEOTIDE SEQUENCE [LARGE SCALE GENOMIC DNA]</scope>
    <source>
        <strain evidence="3">ATCC 27775 / DSM 1100 / LMG 10767 / O</strain>
    </source>
</reference>
<dbReference type="InterPro" id="IPR026444">
    <property type="entry name" value="Secre_tail"/>
</dbReference>
<dbReference type="NCBIfam" id="TIGR04183">
    <property type="entry name" value="Por_Secre_tail"/>
    <property type="match status" value="1"/>
</dbReference>
<sequence length="2349" mass="251053">MIPIKYLFSSHLRQLKHLLPVLLLLVGIPVFAQQPNLITCTTKVGKLGDLKVCINKDSALIEAKQVEASVVPQGFARTYLLSKGSEQRVLARNASPLFKVKAEGLYGIHTLVYDPTKLNPDTLFPPKNYKVPQLAQRFAASSALLCAGIDTIGAHFAFNECDTCGVFAGTLRVLAQKCLDNGLARLQAVTATAPTFPVPSNYKVIYVLTSGNDLVLESLQATPDFIVRKAGIFTIHTLVYDPAKLNLGIFDPGEYKASDLLKLLVQGGGKICGALDVGGAKFEVSVCPCSANPGALAAASQPCINTGSVQLTANRILPTVVPTGFQVRYILTRGEDLTIMQIGPNPQFSVAQTGRYRIHTLVYDPATLDLSGVVFGTTKAGAINSRLIQGGGLICAALDLFGATFDVTSCPCEPTVGKLKPEAQVCYDNISPAKLTALIDVAPVIPAGYQRRYVLTFGPNLVIEGVNQNPTFNVTKTGTFRIHTLIYNPADLDLGTVVFGLTRATDINKLLIQGGGPLCGALDLNGALFEVTGCVCTAKAGTLVAIDLPCLNAGSARIRANVNVASVVPAGYQLRYILTQGDVLVVRQVKTVADFTVTAAGRYRVHAFVYNPSTFNINDIQIGITTGQAIRDRLIEGGGAICGSIHLSGLVFDVSTCAPTCSAGAGTLKVLDQTCLPVGGTARLRAATLQAPSVPEGFLLRYVLTSGDNLVIQNINSSADFLVPTTGRYRIHTLVYNPATLNLTGVIFGSTRASAIASQLIQGGGQVCGALDVTGAVFDVVNCANCTAYSGTLIPANGPCLDNWWDARLRAATKLAPVIPNGYQLRYLVSFGSDQVITDIGDKPDFIVHTTGTWRIHALVFNPSTFNLAQIVLNSTTIEQLKVLLVRGIVPTCASLDETGAVFYVKPCEGCAVEAGTLKPKAQVCLNAVTGARLQANPDRAPVVPTGFVIKYLLTYGDNMTILLIGDSPDFTVGNTGGYRIHRLVYHPSNWNPATAIQLGVTMLKTVKQTFIQDGGTTCAAVDPVGAYFVVSLCQQTCGVTAGTLIPYSQPCLDNWGEVELKAYVGTQPNAPSGYVIRYLLTTGDNKVILKVSSSPVFEVNATGKYRIHTLVYHPNTLNFTIYLGNTLLSELNALLIQGGGAVCAALDLNGAYFDIKACTTCVVSTGKLKAKVPNCLTPGGIVTLSTEVLIAPIVPQGWTVCYAIVNSNGVIVDVTESPSAIVRHPGTYCMHTFVFPNAQFNVSRIIEGTTTLNQLKLWLNDLCSAIDLYGVCFTVNTCTPTCDVFVGKLTPRIPNCLPVGGISTLIADFTTAAVVPTGYTICYAIVKNGVIVDVTEQPSAVVRATGTYCMHTFIFPTAYFNVNRIIENTTTIIQLSNWLKDYCAGIDLNGVCFTVLPCTNVCNVDAGKVSIPTNLPCLVDSFKLCVNIAIPPSTPSGFTVCYAMVDDKGTIVDVVEDKCFWIKKKGTYCIHVFVFRALTFNPNLIIKGVTKLSQLNYWLTGGSVCGHVDMIGACFTVKDCLPVCNPTTGTLVPDLEECLSIGYAWIAAKHPAGGASYIPAGFSRRYLLVTADNVIRQIELQPKFGVNQTGSYRVLTLVYDQNTLPLNSNIILGTTTVAQLNAKLIQGGGVICAALDLVGASIYIKSCVCAADAGKLKTSGNVCLPKNGELLLTASTLTTSTVPAGYAIRYLLTKGANKVIIDYGTNPSFSVAETGTYRIHVLVFNQATFPLANIQLNVTTINSLRAQFIEGGGAICASVEPTGAVFEVAPCYVPCVVTPGKLVVVGEPCLVNGQGIFTATTTIAPVVPAGYIVRYILTSTDNRVIRAISSSPSFPVTTAGRYRIHTLVFLPGSLNLNVTFGTTQLTFISNQITGDVCAALDTGVLFEIANCQLTCVAFAGTLKPLGDTCISTLPARLRAQANIPPIIPVNYQVRYLLASGDNKVIEQIHTQPDFTVNSLKSFTIHTLVFDPTTFAINSIQLGVTTIAGLKAQIANSQICANLDDVGVRFKTGKCCVPGMLGMIKPFVNVPCIQQGACAYVKIQWTKAPVVPQGWKIVYLLSAPNSKLITVYYEKSEFLLCKIGKYTLHQLIYNPKEVNLDNLLAPGQSTIDDLEEEFSSYPCINFDKDGFMLDIRMCSGCGTIMAGRLNPQPMECFKPGGITIKADVVSMNMFDAPYALDYVLTAGNSLNILSVSGTPEFTVTQVGSYRIHAVIVKPSEVAVSRFSNLYDLMAKLKMGGGAYCGFVELSGATFDVNDCKGFGAVPSTDAYPNPTNDRVRLVFKDPKLVDEAGISVEVLNINGRVINREKFDSGVTEGELDMKSLPSGLYLIRVMRSGQAPELIRINKM</sequence>
<protein>
    <recommendedName>
        <fullName evidence="1">Secretion system C-terminal sorting domain-containing protein</fullName>
    </recommendedName>
</protein>
<keyword evidence="3" id="KW-1185">Reference proteome</keyword>
<reference key="2">
    <citation type="submission" date="2011-04" db="EMBL/GenBank/DDBJ databases">
        <title>Complete sequence of chromosome of Haliscomenobacter hydrossis DSM 1100.</title>
        <authorList>
            <consortium name="US DOE Joint Genome Institute (JGI-PGF)"/>
            <person name="Lucas S."/>
            <person name="Han J."/>
            <person name="Lapidus A."/>
            <person name="Bruce D."/>
            <person name="Goodwin L."/>
            <person name="Pitluck S."/>
            <person name="Peters L."/>
            <person name="Kyrpides N."/>
            <person name="Mavromatis K."/>
            <person name="Ivanova N."/>
            <person name="Ovchinnikova G."/>
            <person name="Pagani I."/>
            <person name="Daligault H."/>
            <person name="Detter J.C."/>
            <person name="Han C."/>
            <person name="Land M."/>
            <person name="Hauser L."/>
            <person name="Markowitz V."/>
            <person name="Cheng J.-F."/>
            <person name="Hugenholtz P."/>
            <person name="Woyke T."/>
            <person name="Wu D."/>
            <person name="Verbarg S."/>
            <person name="Frueling A."/>
            <person name="Brambilla E."/>
            <person name="Klenk H.-P."/>
            <person name="Eisen J.A."/>
        </authorList>
    </citation>
    <scope>NUCLEOTIDE SEQUENCE</scope>
    <source>
        <strain>DSM 1100</strain>
    </source>
</reference>
<dbReference type="eggNOG" id="COG4932">
    <property type="taxonomic scope" value="Bacteria"/>
</dbReference>
<dbReference type="Pfam" id="PF18962">
    <property type="entry name" value="Por_Secre_tail"/>
    <property type="match status" value="1"/>
</dbReference>
<organism evidence="2 3">
    <name type="scientific">Haliscomenobacter hydrossis (strain ATCC 27775 / DSM 1100 / LMG 10767 / O)</name>
    <dbReference type="NCBI Taxonomy" id="760192"/>
    <lineage>
        <taxon>Bacteria</taxon>
        <taxon>Pseudomonadati</taxon>
        <taxon>Bacteroidota</taxon>
        <taxon>Saprospiria</taxon>
        <taxon>Saprospirales</taxon>
        <taxon>Haliscomenobacteraceae</taxon>
        <taxon>Haliscomenobacter</taxon>
    </lineage>
</organism>
<gene>
    <name evidence="2" type="ordered locus">Halhy_2043</name>
</gene>
<evidence type="ECO:0000259" key="1">
    <source>
        <dbReference type="Pfam" id="PF18962"/>
    </source>
</evidence>
<dbReference type="RefSeq" id="WP_013764481.1">
    <property type="nucleotide sequence ID" value="NC_015510.1"/>
</dbReference>
<dbReference type="EMBL" id="CP002691">
    <property type="protein sequence ID" value="AEE49928.1"/>
    <property type="molecule type" value="Genomic_DNA"/>
</dbReference>
<proteinExistence type="predicted"/>